<dbReference type="InterPro" id="IPR055951">
    <property type="entry name" value="DUF7529"/>
</dbReference>
<gene>
    <name evidence="1" type="ORF">EGH23_06785</name>
</gene>
<protein>
    <submittedName>
        <fullName evidence="1">Uncharacterized protein</fullName>
    </submittedName>
</protein>
<dbReference type="EMBL" id="RKLT01000002">
    <property type="protein sequence ID" value="MBX0294586.1"/>
    <property type="molecule type" value="Genomic_DNA"/>
</dbReference>
<evidence type="ECO:0000313" key="1">
    <source>
        <dbReference type="EMBL" id="MBX0294586.1"/>
    </source>
</evidence>
<evidence type="ECO:0000313" key="2">
    <source>
        <dbReference type="Proteomes" id="UP001430455"/>
    </source>
</evidence>
<name>A0AAW4P9M5_9EURY</name>
<accession>A0AAW4P9M5</accession>
<dbReference type="AlphaFoldDB" id="A0AAW4P9M5"/>
<dbReference type="Pfam" id="PF24373">
    <property type="entry name" value="DUF7529"/>
    <property type="match status" value="1"/>
</dbReference>
<reference evidence="1 2" key="1">
    <citation type="submission" date="2021-06" db="EMBL/GenBank/DDBJ databases">
        <title>Halomicroarcula sp. a new haloarchaeum isolated from saline soil.</title>
        <authorList>
            <person name="Duran-Viseras A."/>
            <person name="Sanchez-Porro C."/>
            <person name="Ventosa A."/>
        </authorList>
    </citation>
    <scope>NUCLEOTIDE SEQUENCE [LARGE SCALE GENOMIC DNA]</scope>
    <source>
        <strain evidence="1 2">F27</strain>
    </source>
</reference>
<organism evidence="1 2">
    <name type="scientific">Haloarcula nitratireducens</name>
    <dbReference type="NCBI Taxonomy" id="2487749"/>
    <lineage>
        <taxon>Archaea</taxon>
        <taxon>Methanobacteriati</taxon>
        <taxon>Methanobacteriota</taxon>
        <taxon>Stenosarchaea group</taxon>
        <taxon>Halobacteria</taxon>
        <taxon>Halobacteriales</taxon>
        <taxon>Haloarculaceae</taxon>
        <taxon>Haloarcula</taxon>
    </lineage>
</organism>
<comment type="caution">
    <text evidence="1">The sequence shown here is derived from an EMBL/GenBank/DDBJ whole genome shotgun (WGS) entry which is preliminary data.</text>
</comment>
<keyword evidence="2" id="KW-1185">Reference proteome</keyword>
<dbReference type="Proteomes" id="UP001430455">
    <property type="component" value="Unassembled WGS sequence"/>
</dbReference>
<proteinExistence type="predicted"/>
<dbReference type="RefSeq" id="WP_220579268.1">
    <property type="nucleotide sequence ID" value="NZ_RKLT01000002.1"/>
</dbReference>
<sequence>MPTDPETPGESDNPAADAMPRWEQVVEDMAATATAYRERGWDAHEIHPGDVAVAAGDVERTGVELLAPDNEFDPLVDAFDGTAAFERAEVFRADTGGTVYAVVAFENEAAATAVLTPVYYSPGEHEDFVAMVEREGEVRVHVRPLDERRVLTFTVEDPSGFLPDGE</sequence>